<reference evidence="2 3" key="1">
    <citation type="submission" date="2019-01" db="EMBL/GenBank/DDBJ databases">
        <authorList>
            <person name="Chen W.-M."/>
        </authorList>
    </citation>
    <scope>NUCLEOTIDE SEQUENCE [LARGE SCALE GENOMIC DNA]</scope>
    <source>
        <strain evidence="2 3">YBJ-36</strain>
    </source>
</reference>
<dbReference type="OrthoDB" id="886726at2"/>
<dbReference type="RefSeq" id="WP_127707136.1">
    <property type="nucleotide sequence ID" value="NZ_SACK01000008.1"/>
</dbReference>
<dbReference type="EMBL" id="SACK01000008">
    <property type="protein sequence ID" value="RVT98491.1"/>
    <property type="molecule type" value="Genomic_DNA"/>
</dbReference>
<organism evidence="2 3">
    <name type="scientific">Mucilaginibacter limnophilus</name>
    <dbReference type="NCBI Taxonomy" id="1932778"/>
    <lineage>
        <taxon>Bacteria</taxon>
        <taxon>Pseudomonadati</taxon>
        <taxon>Bacteroidota</taxon>
        <taxon>Sphingobacteriia</taxon>
        <taxon>Sphingobacteriales</taxon>
        <taxon>Sphingobacteriaceae</taxon>
        <taxon>Mucilaginibacter</taxon>
    </lineage>
</organism>
<evidence type="ECO:0000313" key="3">
    <source>
        <dbReference type="Proteomes" id="UP000282759"/>
    </source>
</evidence>
<gene>
    <name evidence="2" type="ORF">EOD41_17025</name>
</gene>
<dbReference type="AlphaFoldDB" id="A0A437MLG4"/>
<dbReference type="InterPro" id="IPR027383">
    <property type="entry name" value="Znf_put"/>
</dbReference>
<protein>
    <recommendedName>
        <fullName evidence="1">Putative zinc-finger domain-containing protein</fullName>
    </recommendedName>
</protein>
<proteinExistence type="predicted"/>
<evidence type="ECO:0000313" key="2">
    <source>
        <dbReference type="EMBL" id="RVT98491.1"/>
    </source>
</evidence>
<comment type="caution">
    <text evidence="2">The sequence shown here is derived from an EMBL/GenBank/DDBJ whole genome shotgun (WGS) entry which is preliminary data.</text>
</comment>
<feature type="domain" description="Putative zinc-finger" evidence="1">
    <location>
        <begin position="16"/>
        <end position="50"/>
    </location>
</feature>
<keyword evidence="3" id="KW-1185">Reference proteome</keyword>
<name>A0A437MLG4_9SPHI</name>
<dbReference type="Proteomes" id="UP000282759">
    <property type="component" value="Unassembled WGS sequence"/>
</dbReference>
<sequence>MKKELKTDLEKIAYNCRKATYLIEKKQDEELTNREKLELKIHLAGCYICRVYETQSVLINAMVKNLFASDQVKELKLDDDYKDRLKKTIEDKIRHT</sequence>
<evidence type="ECO:0000259" key="1">
    <source>
        <dbReference type="Pfam" id="PF13490"/>
    </source>
</evidence>
<accession>A0A437MLG4</accession>
<dbReference type="Pfam" id="PF13490">
    <property type="entry name" value="zf-HC2"/>
    <property type="match status" value="1"/>
</dbReference>